<evidence type="ECO:0000256" key="1">
    <source>
        <dbReference type="SAM" id="SignalP"/>
    </source>
</evidence>
<comment type="caution">
    <text evidence="2">The sequence shown here is derived from an EMBL/GenBank/DDBJ whole genome shotgun (WGS) entry which is preliminary data.</text>
</comment>
<evidence type="ECO:0000313" key="2">
    <source>
        <dbReference type="EMBL" id="KAK6350805.1"/>
    </source>
</evidence>
<dbReference type="AlphaFoldDB" id="A0AAN8NAP7"/>
<gene>
    <name evidence="2" type="ORF">TWF718_003991</name>
</gene>
<name>A0AAN8NAP7_9PEZI</name>
<feature type="signal peptide" evidence="1">
    <location>
        <begin position="1"/>
        <end position="25"/>
    </location>
</feature>
<protein>
    <submittedName>
        <fullName evidence="2">Uncharacterized protein</fullName>
    </submittedName>
</protein>
<reference evidence="2 3" key="1">
    <citation type="submission" date="2019-10" db="EMBL/GenBank/DDBJ databases">
        <authorList>
            <person name="Palmer J.M."/>
        </authorList>
    </citation>
    <scope>NUCLEOTIDE SEQUENCE [LARGE SCALE GENOMIC DNA]</scope>
    <source>
        <strain evidence="2 3">TWF718</strain>
    </source>
</reference>
<sequence length="276" mass="27888">MKSSVFILAIYAVLVAAQADPAAWAQYDHCPTTPSAGCAYICISAGSDPFCAAADPLTPRVYCNACPTTGDACPAIFDTNCSYLCADGSYPDVRRCAKELPEGAQNVLCAGCAGAPGVAGYGTTATTTVTVTTISVLVSKEVSTVISNHISTVISKEVSTAVSTTTIGTAVGTAVSTVTVAVPGSGTTNSTTASISISIQTSGHDTTVITSTLSVMPGLPTYSVPGNGTNGNSTLTTGLPTPSYISGSSRMGLWDGCFVRFLGLLGFLGLVSGWYV</sequence>
<keyword evidence="1" id="KW-0732">Signal</keyword>
<proteinExistence type="predicted"/>
<keyword evidence="3" id="KW-1185">Reference proteome</keyword>
<dbReference type="EMBL" id="JAVHNR010000002">
    <property type="protein sequence ID" value="KAK6350805.1"/>
    <property type="molecule type" value="Genomic_DNA"/>
</dbReference>
<dbReference type="Proteomes" id="UP001313282">
    <property type="component" value="Unassembled WGS sequence"/>
</dbReference>
<evidence type="ECO:0000313" key="3">
    <source>
        <dbReference type="Proteomes" id="UP001313282"/>
    </source>
</evidence>
<feature type="chain" id="PRO_5043020361" evidence="1">
    <location>
        <begin position="26"/>
        <end position="276"/>
    </location>
</feature>
<accession>A0AAN8NAP7</accession>
<organism evidence="2 3">
    <name type="scientific">Orbilia javanica</name>
    <dbReference type="NCBI Taxonomy" id="47235"/>
    <lineage>
        <taxon>Eukaryota</taxon>
        <taxon>Fungi</taxon>
        <taxon>Dikarya</taxon>
        <taxon>Ascomycota</taxon>
        <taxon>Pezizomycotina</taxon>
        <taxon>Orbiliomycetes</taxon>
        <taxon>Orbiliales</taxon>
        <taxon>Orbiliaceae</taxon>
        <taxon>Orbilia</taxon>
    </lineage>
</organism>